<keyword evidence="1" id="KW-0812">Transmembrane</keyword>
<proteinExistence type="predicted"/>
<organism evidence="2 3">
    <name type="scientific">Ollibium composti</name>
    <dbReference type="NCBI Taxonomy" id="2675109"/>
    <lineage>
        <taxon>Bacteria</taxon>
        <taxon>Pseudomonadati</taxon>
        <taxon>Pseudomonadota</taxon>
        <taxon>Alphaproteobacteria</taxon>
        <taxon>Hyphomicrobiales</taxon>
        <taxon>Phyllobacteriaceae</taxon>
        <taxon>Ollibium</taxon>
    </lineage>
</organism>
<evidence type="ECO:0000256" key="1">
    <source>
        <dbReference type="SAM" id="Phobius"/>
    </source>
</evidence>
<evidence type="ECO:0000313" key="3">
    <source>
        <dbReference type="Proteomes" id="UP000306441"/>
    </source>
</evidence>
<keyword evidence="1" id="KW-1133">Transmembrane helix</keyword>
<dbReference type="EMBL" id="SSNY01000008">
    <property type="protein sequence ID" value="THF56322.1"/>
    <property type="molecule type" value="Genomic_DNA"/>
</dbReference>
<dbReference type="Proteomes" id="UP000306441">
    <property type="component" value="Unassembled WGS sequence"/>
</dbReference>
<feature type="transmembrane region" description="Helical" evidence="1">
    <location>
        <begin position="48"/>
        <end position="74"/>
    </location>
</feature>
<dbReference type="InterPro" id="IPR025557">
    <property type="entry name" value="DUF4282"/>
</dbReference>
<gene>
    <name evidence="2" type="ORF">E6C48_14325</name>
</gene>
<accession>A0ABY2Q7E5</accession>
<comment type="caution">
    <text evidence="2">The sequence shown here is derived from an EMBL/GenBank/DDBJ whole genome shotgun (WGS) entry which is preliminary data.</text>
</comment>
<dbReference type="Pfam" id="PF14110">
    <property type="entry name" value="DUF4282"/>
    <property type="match status" value="1"/>
</dbReference>
<keyword evidence="3" id="KW-1185">Reference proteome</keyword>
<reference evidence="2 3" key="1">
    <citation type="submission" date="2019-04" db="EMBL/GenBank/DDBJ databases">
        <title>Mesorhizobium composti sp. nov., isolated from compost.</title>
        <authorList>
            <person name="Lin S.-Y."/>
            <person name="Hameed A."/>
            <person name="Hsieh Y.-T."/>
            <person name="Young C.-C."/>
        </authorList>
    </citation>
    <scope>NUCLEOTIDE SEQUENCE [LARGE SCALE GENOMIC DNA]</scope>
    <source>
        <strain evidence="2 3">CC-YTH430</strain>
    </source>
</reference>
<sequence>MQLSDFFSFEKLITPSVIKIVYWLGIAVLLVFGVASFFMGLLSGSLGAGLLSLVGSVLGLLLWRVMCELYIVIFGMFDRLGQIRDGLSQQQRGYAQPPL</sequence>
<dbReference type="RefSeq" id="WP_136358350.1">
    <property type="nucleotide sequence ID" value="NZ_SSNY01000008.1"/>
</dbReference>
<feature type="transmembrane region" description="Helical" evidence="1">
    <location>
        <begin position="20"/>
        <end position="42"/>
    </location>
</feature>
<name>A0ABY2Q7E5_9HYPH</name>
<evidence type="ECO:0000313" key="2">
    <source>
        <dbReference type="EMBL" id="THF56322.1"/>
    </source>
</evidence>
<protein>
    <submittedName>
        <fullName evidence="2">DUF4282 domain-containing protein</fullName>
    </submittedName>
</protein>
<keyword evidence="1" id="KW-0472">Membrane</keyword>